<evidence type="ECO:0000313" key="7">
    <source>
        <dbReference type="Proteomes" id="UP000319255"/>
    </source>
</evidence>
<keyword evidence="7" id="KW-1185">Reference proteome</keyword>
<comment type="caution">
    <text evidence="6">The sequence shown here is derived from an EMBL/GenBank/DDBJ whole genome shotgun (WGS) entry which is preliminary data.</text>
</comment>
<protein>
    <recommendedName>
        <fullName evidence="8">Sugar ABC transporter ATP-binding protein</fullName>
    </recommendedName>
</protein>
<evidence type="ECO:0000256" key="4">
    <source>
        <dbReference type="ARBA" id="ARBA00022741"/>
    </source>
</evidence>
<keyword evidence="4" id="KW-0547">Nucleotide-binding</keyword>
<dbReference type="SUPFAM" id="SSF52540">
    <property type="entry name" value="P-loop containing nucleoside triphosphate hydrolases"/>
    <property type="match status" value="1"/>
</dbReference>
<keyword evidence="3" id="KW-0677">Repeat</keyword>
<dbReference type="GO" id="GO:0005524">
    <property type="term" value="F:ATP binding"/>
    <property type="evidence" value="ECO:0007669"/>
    <property type="project" value="UniProtKB-KW"/>
</dbReference>
<dbReference type="PANTHER" id="PTHR43790:SF9">
    <property type="entry name" value="GALACTOFURANOSE TRANSPORTER ATP-BINDING PROTEIN YTFR"/>
    <property type="match status" value="1"/>
</dbReference>
<keyword evidence="1" id="KW-0813">Transport</keyword>
<keyword evidence="5" id="KW-0067">ATP-binding</keyword>
<dbReference type="Gene3D" id="3.40.50.300">
    <property type="entry name" value="P-loop containing nucleotide triphosphate hydrolases"/>
    <property type="match status" value="1"/>
</dbReference>
<keyword evidence="2" id="KW-0762">Sugar transport</keyword>
<organism evidence="6 7">
    <name type="scientific">Amaricoccus solimangrovi</name>
    <dbReference type="NCBI Taxonomy" id="2589815"/>
    <lineage>
        <taxon>Bacteria</taxon>
        <taxon>Pseudomonadati</taxon>
        <taxon>Pseudomonadota</taxon>
        <taxon>Alphaproteobacteria</taxon>
        <taxon>Rhodobacterales</taxon>
        <taxon>Paracoccaceae</taxon>
        <taxon>Amaricoccus</taxon>
    </lineage>
</organism>
<dbReference type="InterPro" id="IPR027417">
    <property type="entry name" value="P-loop_NTPase"/>
</dbReference>
<evidence type="ECO:0000256" key="3">
    <source>
        <dbReference type="ARBA" id="ARBA00022737"/>
    </source>
</evidence>
<evidence type="ECO:0000313" key="6">
    <source>
        <dbReference type="EMBL" id="TPE45696.1"/>
    </source>
</evidence>
<name>A0A501WJ98_9RHOB</name>
<sequence length="71" mass="7565">MGVDVGARHHIYETIGRMADEGLAVLLISSDVDEVALECDRVSVMYKGKITREFGATRGRADLIAAATGGQ</sequence>
<evidence type="ECO:0000256" key="2">
    <source>
        <dbReference type="ARBA" id="ARBA00022597"/>
    </source>
</evidence>
<accession>A0A501WJ98</accession>
<dbReference type="InterPro" id="IPR050107">
    <property type="entry name" value="ABC_carbohydrate_import_ATPase"/>
</dbReference>
<dbReference type="Proteomes" id="UP000319255">
    <property type="component" value="Unassembled WGS sequence"/>
</dbReference>
<reference evidence="6 7" key="1">
    <citation type="submission" date="2019-06" db="EMBL/GenBank/DDBJ databases">
        <title>A novel bacterium of genus Amaricoccus, isolated from marine sediment.</title>
        <authorList>
            <person name="Huang H."/>
            <person name="Mo K."/>
            <person name="Hu Y."/>
        </authorList>
    </citation>
    <scope>NUCLEOTIDE SEQUENCE [LARGE SCALE GENOMIC DNA]</scope>
    <source>
        <strain evidence="6 7">HB172011</strain>
    </source>
</reference>
<dbReference type="AlphaFoldDB" id="A0A501WJ98"/>
<evidence type="ECO:0000256" key="1">
    <source>
        <dbReference type="ARBA" id="ARBA00022448"/>
    </source>
</evidence>
<evidence type="ECO:0008006" key="8">
    <source>
        <dbReference type="Google" id="ProtNLM"/>
    </source>
</evidence>
<evidence type="ECO:0000256" key="5">
    <source>
        <dbReference type="ARBA" id="ARBA00022840"/>
    </source>
</evidence>
<gene>
    <name evidence="6" type="ORF">FJM51_22470</name>
</gene>
<dbReference type="PANTHER" id="PTHR43790">
    <property type="entry name" value="CARBOHYDRATE TRANSPORT ATP-BINDING PROTEIN MG119-RELATED"/>
    <property type="match status" value="1"/>
</dbReference>
<dbReference type="RefSeq" id="WP_140456343.1">
    <property type="nucleotide sequence ID" value="NZ_VFRP01000054.1"/>
</dbReference>
<dbReference type="EMBL" id="VFRP01000054">
    <property type="protein sequence ID" value="TPE45696.1"/>
    <property type="molecule type" value="Genomic_DNA"/>
</dbReference>
<proteinExistence type="predicted"/>